<proteinExistence type="predicted"/>
<organism evidence="1 2">
    <name type="scientific">Fictibacillus aquaticus</name>
    <dbReference type="NCBI Taxonomy" id="2021314"/>
    <lineage>
        <taxon>Bacteria</taxon>
        <taxon>Bacillati</taxon>
        <taxon>Bacillota</taxon>
        <taxon>Bacilli</taxon>
        <taxon>Bacillales</taxon>
        <taxon>Fictibacillaceae</taxon>
        <taxon>Fictibacillus</taxon>
    </lineage>
</organism>
<accession>A0A235F6H7</accession>
<comment type="caution">
    <text evidence="1">The sequence shown here is derived from an EMBL/GenBank/DDBJ whole genome shotgun (WGS) entry which is preliminary data.</text>
</comment>
<reference evidence="1 2" key="1">
    <citation type="submission" date="2017-07" db="EMBL/GenBank/DDBJ databases">
        <title>Fictibacillus sp. nov. GDSW-R2A3 Genome sequencing and assembly.</title>
        <authorList>
            <person name="Mayilraj S."/>
        </authorList>
    </citation>
    <scope>NUCLEOTIDE SEQUENCE [LARGE SCALE GENOMIC DNA]</scope>
    <source>
        <strain evidence="1 2">GDSW-R2A3</strain>
    </source>
</reference>
<dbReference type="Proteomes" id="UP000215059">
    <property type="component" value="Unassembled WGS sequence"/>
</dbReference>
<evidence type="ECO:0000313" key="1">
    <source>
        <dbReference type="EMBL" id="OYD56285.1"/>
    </source>
</evidence>
<dbReference type="EMBL" id="NOII01000021">
    <property type="protein sequence ID" value="OYD56285.1"/>
    <property type="molecule type" value="Genomic_DNA"/>
</dbReference>
<dbReference type="RefSeq" id="WP_094253954.1">
    <property type="nucleotide sequence ID" value="NZ_JBHLXL010000004.1"/>
</dbReference>
<protein>
    <recommendedName>
        <fullName evidence="3">N-acetyltransferase domain-containing protein</fullName>
    </recommendedName>
</protein>
<keyword evidence="2" id="KW-1185">Reference proteome</keyword>
<evidence type="ECO:0000313" key="2">
    <source>
        <dbReference type="Proteomes" id="UP000215059"/>
    </source>
</evidence>
<evidence type="ECO:0008006" key="3">
    <source>
        <dbReference type="Google" id="ProtNLM"/>
    </source>
</evidence>
<name>A0A235F6H7_9BACL</name>
<dbReference type="AlphaFoldDB" id="A0A235F6H7"/>
<sequence>MEFRKAGRGDHELLTPLEGEIKKQTGKHLDFYSGREDIGLFVAVENEQLCGALIAKLLPSENKGQIVFRHAVSTHPEAEQKLMQNALKWMREHKINDFHF</sequence>
<gene>
    <name evidence="1" type="ORF">CGZ90_18210</name>
</gene>